<dbReference type="SUPFAM" id="SSF53474">
    <property type="entry name" value="alpha/beta-Hydrolases"/>
    <property type="match status" value="1"/>
</dbReference>
<dbReference type="FunFam" id="3.40.50.1820:FF:000005">
    <property type="entry name" value="Prolyl endopeptidase"/>
    <property type="match status" value="1"/>
</dbReference>
<dbReference type="Gene3D" id="3.40.50.1820">
    <property type="entry name" value="alpha/beta hydrolase"/>
    <property type="match status" value="1"/>
</dbReference>
<dbReference type="SUPFAM" id="SSF50993">
    <property type="entry name" value="Peptidase/esterase 'gauge' domain"/>
    <property type="match status" value="1"/>
</dbReference>
<sequence length="729" mass="84587">MSQYKTVFSPKTQKAVLTKRIVLSFLLGGSLLSNSVTTIAMEENMVPPMAKKQPHEMTIHGDTRIDHYYWLRDDNRQDKEVIDYLTAENKYTAEALKSGQELRETLYNEMTGRMSKEDQSVPYTYNGYIYRTVYQTGKDFPIYQRKPADNATDWQVMVDGNERAKGHKFYQIGGFVVTRDNKRIAVAEDTQGRRNYQISFKNFADNEWQNNVIENTSGNILWANDGNTLFYVRRDPQTLLPYQLFRHQYGTDTKQDKKIYQEDDDRFYLSISKSTSLDYILISITSYSTSEYRLIDANNPQLKPQIFSARQAGREYYIDHFRGQFYIRSNYENPLFGLYRTDALDKPWETVIAPQENTDLEDFELFNNWLVVQERTKGLAEIRQIDWKTQREKRVKFDDPAYMASLSYNPEPDTDLLRYSYSSLTTPSSVFQWNMQTGERELLKQQEVKGFNKENYESQRIWIKARDGVEVPVSLVYRKSLFEKGQNPILIYGYGAYGISMDPYFSSPMLSLLDRGFVYALVHIRGGGDLGRNWYLQGKLENKMNSFHDFIDATKTLIADGYGDSRRVYAEGGSAGGLLMGTVINQAPELYRGVIAKVPFVDAVTTMLDPSIPLTTGEYDEWGNPNNKEVYFRIKSYSPYDNIKHQRYPHLLVTTGLHDSQVQYWEPAKWVAKLREMKKGNSLLLLETNMDTGHGGKPGRFNRLNDIAFDYSFLLMLDDAKTYFPTLKD</sequence>
<gene>
    <name evidence="7" type="ORF">BDD26_2722</name>
</gene>
<dbReference type="AlphaFoldDB" id="A0A3D9UMN3"/>
<evidence type="ECO:0000259" key="5">
    <source>
        <dbReference type="Pfam" id="PF00326"/>
    </source>
</evidence>
<evidence type="ECO:0000256" key="1">
    <source>
        <dbReference type="ARBA" id="ARBA00005228"/>
    </source>
</evidence>
<dbReference type="InterPro" id="IPR001375">
    <property type="entry name" value="Peptidase_S9_cat"/>
</dbReference>
<dbReference type="RefSeq" id="WP_211305475.1">
    <property type="nucleotide sequence ID" value="NZ_QTUB01000001.1"/>
</dbReference>
<dbReference type="PANTHER" id="PTHR11757:SF19">
    <property type="entry name" value="PROLYL ENDOPEPTIDASE-LIKE"/>
    <property type="match status" value="1"/>
</dbReference>
<dbReference type="PANTHER" id="PTHR11757">
    <property type="entry name" value="PROTEASE FAMILY S9A OLIGOPEPTIDASE"/>
    <property type="match status" value="1"/>
</dbReference>
<dbReference type="InterPro" id="IPR029058">
    <property type="entry name" value="AB_hydrolase_fold"/>
</dbReference>
<organism evidence="7 8">
    <name type="scientific">Xenorhabdus cabanillasii</name>
    <dbReference type="NCBI Taxonomy" id="351673"/>
    <lineage>
        <taxon>Bacteria</taxon>
        <taxon>Pseudomonadati</taxon>
        <taxon>Pseudomonadota</taxon>
        <taxon>Gammaproteobacteria</taxon>
        <taxon>Enterobacterales</taxon>
        <taxon>Morganellaceae</taxon>
        <taxon>Xenorhabdus</taxon>
    </lineage>
</organism>
<comment type="similarity">
    <text evidence="1">Belongs to the peptidase S9A family.</text>
</comment>
<proteinExistence type="inferred from homology"/>
<dbReference type="InterPro" id="IPR002470">
    <property type="entry name" value="Peptidase_S9A"/>
</dbReference>
<evidence type="ECO:0000256" key="4">
    <source>
        <dbReference type="ARBA" id="ARBA00022825"/>
    </source>
</evidence>
<keyword evidence="4" id="KW-0720">Serine protease</keyword>
<keyword evidence="2" id="KW-0645">Protease</keyword>
<dbReference type="InterPro" id="IPR051543">
    <property type="entry name" value="Serine_Peptidase_S9A"/>
</dbReference>
<dbReference type="Pfam" id="PF00326">
    <property type="entry name" value="Peptidase_S9"/>
    <property type="match status" value="1"/>
</dbReference>
<accession>A0A3D9UMN3</accession>
<protein>
    <submittedName>
        <fullName evidence="7">Oligopeptidase B</fullName>
    </submittedName>
</protein>
<evidence type="ECO:0000256" key="3">
    <source>
        <dbReference type="ARBA" id="ARBA00022801"/>
    </source>
</evidence>
<dbReference type="PROSITE" id="PS00708">
    <property type="entry name" value="PRO_ENDOPEP_SER"/>
    <property type="match status" value="1"/>
</dbReference>
<dbReference type="Proteomes" id="UP000256294">
    <property type="component" value="Unassembled WGS sequence"/>
</dbReference>
<keyword evidence="8" id="KW-1185">Reference proteome</keyword>
<feature type="domain" description="Peptidase S9A N-terminal" evidence="6">
    <location>
        <begin position="47"/>
        <end position="446"/>
    </location>
</feature>
<dbReference type="Gene3D" id="2.130.10.120">
    <property type="entry name" value="Prolyl oligopeptidase, N-terminal domain"/>
    <property type="match status" value="1"/>
</dbReference>
<dbReference type="EMBL" id="QTUB01000001">
    <property type="protein sequence ID" value="REF27895.1"/>
    <property type="molecule type" value="Genomic_DNA"/>
</dbReference>
<dbReference type="InterPro" id="IPR023302">
    <property type="entry name" value="Pept_S9A_N"/>
</dbReference>
<reference evidence="7 8" key="1">
    <citation type="submission" date="2018-08" db="EMBL/GenBank/DDBJ databases">
        <title>Genomic Encyclopedia of Archaeal and Bacterial Type Strains, Phase II (KMG-II): from individual species to whole genera.</title>
        <authorList>
            <person name="Goeker M."/>
        </authorList>
    </citation>
    <scope>NUCLEOTIDE SEQUENCE [LARGE SCALE GENOMIC DNA]</scope>
    <source>
        <strain evidence="7 8">DSM 17905</strain>
    </source>
</reference>
<dbReference type="PRINTS" id="PR00862">
    <property type="entry name" value="PROLIGOPTASE"/>
</dbReference>
<feature type="domain" description="Peptidase S9 prolyl oligopeptidase catalytic" evidence="5">
    <location>
        <begin position="505"/>
        <end position="715"/>
    </location>
</feature>
<dbReference type="Pfam" id="PF02897">
    <property type="entry name" value="Peptidase_S9_N"/>
    <property type="match status" value="1"/>
</dbReference>
<evidence type="ECO:0000313" key="8">
    <source>
        <dbReference type="Proteomes" id="UP000256294"/>
    </source>
</evidence>
<keyword evidence="3" id="KW-0378">Hydrolase</keyword>
<dbReference type="GO" id="GO:0006508">
    <property type="term" value="P:proteolysis"/>
    <property type="evidence" value="ECO:0007669"/>
    <property type="project" value="UniProtKB-KW"/>
</dbReference>
<comment type="caution">
    <text evidence="7">The sequence shown here is derived from an EMBL/GenBank/DDBJ whole genome shotgun (WGS) entry which is preliminary data.</text>
</comment>
<evidence type="ECO:0000313" key="7">
    <source>
        <dbReference type="EMBL" id="REF27895.1"/>
    </source>
</evidence>
<dbReference type="GO" id="GO:0004252">
    <property type="term" value="F:serine-type endopeptidase activity"/>
    <property type="evidence" value="ECO:0007669"/>
    <property type="project" value="InterPro"/>
</dbReference>
<evidence type="ECO:0000256" key="2">
    <source>
        <dbReference type="ARBA" id="ARBA00022670"/>
    </source>
</evidence>
<dbReference type="InterPro" id="IPR002471">
    <property type="entry name" value="Pept_S9_AS"/>
</dbReference>
<evidence type="ECO:0000259" key="6">
    <source>
        <dbReference type="Pfam" id="PF02897"/>
    </source>
</evidence>
<name>A0A3D9UMN3_9GAMM</name>